<organism evidence="2 3">
    <name type="scientific">Lophiotrema nucula</name>
    <dbReference type="NCBI Taxonomy" id="690887"/>
    <lineage>
        <taxon>Eukaryota</taxon>
        <taxon>Fungi</taxon>
        <taxon>Dikarya</taxon>
        <taxon>Ascomycota</taxon>
        <taxon>Pezizomycotina</taxon>
        <taxon>Dothideomycetes</taxon>
        <taxon>Pleosporomycetidae</taxon>
        <taxon>Pleosporales</taxon>
        <taxon>Lophiotremataceae</taxon>
        <taxon>Lophiotrema</taxon>
    </lineage>
</organism>
<feature type="compositionally biased region" description="Polar residues" evidence="1">
    <location>
        <begin position="1"/>
        <end position="35"/>
    </location>
</feature>
<dbReference type="AlphaFoldDB" id="A0A6A5ZTX4"/>
<dbReference type="OrthoDB" id="5388207at2759"/>
<feature type="region of interest" description="Disordered" evidence="1">
    <location>
        <begin position="1"/>
        <end position="261"/>
    </location>
</feature>
<dbReference type="Proteomes" id="UP000799770">
    <property type="component" value="Unassembled WGS sequence"/>
</dbReference>
<feature type="compositionally biased region" description="Polar residues" evidence="1">
    <location>
        <begin position="57"/>
        <end position="68"/>
    </location>
</feature>
<reference evidence="2" key="1">
    <citation type="journal article" date="2020" name="Stud. Mycol.">
        <title>101 Dothideomycetes genomes: a test case for predicting lifestyles and emergence of pathogens.</title>
        <authorList>
            <person name="Haridas S."/>
            <person name="Albert R."/>
            <person name="Binder M."/>
            <person name="Bloem J."/>
            <person name="Labutti K."/>
            <person name="Salamov A."/>
            <person name="Andreopoulos B."/>
            <person name="Baker S."/>
            <person name="Barry K."/>
            <person name="Bills G."/>
            <person name="Bluhm B."/>
            <person name="Cannon C."/>
            <person name="Castanera R."/>
            <person name="Culley D."/>
            <person name="Daum C."/>
            <person name="Ezra D."/>
            <person name="Gonzalez J."/>
            <person name="Henrissat B."/>
            <person name="Kuo A."/>
            <person name="Liang C."/>
            <person name="Lipzen A."/>
            <person name="Lutzoni F."/>
            <person name="Magnuson J."/>
            <person name="Mondo S."/>
            <person name="Nolan M."/>
            <person name="Ohm R."/>
            <person name="Pangilinan J."/>
            <person name="Park H.-J."/>
            <person name="Ramirez L."/>
            <person name="Alfaro M."/>
            <person name="Sun H."/>
            <person name="Tritt A."/>
            <person name="Yoshinaga Y."/>
            <person name="Zwiers L.-H."/>
            <person name="Turgeon B."/>
            <person name="Goodwin S."/>
            <person name="Spatafora J."/>
            <person name="Crous P."/>
            <person name="Grigoriev I."/>
        </authorList>
    </citation>
    <scope>NUCLEOTIDE SEQUENCE</scope>
    <source>
        <strain evidence="2">CBS 627.86</strain>
    </source>
</reference>
<feature type="compositionally biased region" description="Basic residues" evidence="1">
    <location>
        <begin position="251"/>
        <end position="261"/>
    </location>
</feature>
<evidence type="ECO:0000313" key="2">
    <source>
        <dbReference type="EMBL" id="KAF2122939.1"/>
    </source>
</evidence>
<protein>
    <recommendedName>
        <fullName evidence="4">Glycine-rich cell wall structural protein 1</fullName>
    </recommendedName>
</protein>
<evidence type="ECO:0000313" key="3">
    <source>
        <dbReference type="Proteomes" id="UP000799770"/>
    </source>
</evidence>
<accession>A0A6A5ZTX4</accession>
<gene>
    <name evidence="2" type="ORF">BDV96DRAFT_11820</name>
</gene>
<name>A0A6A5ZTX4_9PLEO</name>
<dbReference type="EMBL" id="ML977310">
    <property type="protein sequence ID" value="KAF2122939.1"/>
    <property type="molecule type" value="Genomic_DNA"/>
</dbReference>
<evidence type="ECO:0008006" key="4">
    <source>
        <dbReference type="Google" id="ProtNLM"/>
    </source>
</evidence>
<feature type="compositionally biased region" description="Basic and acidic residues" evidence="1">
    <location>
        <begin position="166"/>
        <end position="178"/>
    </location>
</feature>
<sequence length="261" mass="26777">MESITNAASSVATTVSKTIWGEQNPQNPTPGNETAGQEPISGLEGKGTATEPFDQGNAETATSSSVPKLTSDNPTSSSNLTSSTPTTNESPITERKDAMDSISPNTNNASNAGATDPLQTTDKTGASGALSNPTKGSDVIPTESQHPGAAPTSGGITHQKQQGADRPGKEHGTGEEWVKTSGLAADGGDFDATKPGAGKEATRLFEDKGLTKSVPGEEPKSTGKGSFDAPSHSSDVSGEKEKVPLKEKVKQKLHIGSHKKE</sequence>
<feature type="compositionally biased region" description="Polar residues" evidence="1">
    <location>
        <begin position="102"/>
        <end position="135"/>
    </location>
</feature>
<feature type="compositionally biased region" description="Basic and acidic residues" evidence="1">
    <location>
        <begin position="237"/>
        <end position="250"/>
    </location>
</feature>
<feature type="compositionally biased region" description="Basic and acidic residues" evidence="1">
    <location>
        <begin position="200"/>
        <end position="221"/>
    </location>
</feature>
<keyword evidence="3" id="KW-1185">Reference proteome</keyword>
<proteinExistence type="predicted"/>
<feature type="compositionally biased region" description="Low complexity" evidence="1">
    <location>
        <begin position="70"/>
        <end position="91"/>
    </location>
</feature>
<evidence type="ECO:0000256" key="1">
    <source>
        <dbReference type="SAM" id="MobiDB-lite"/>
    </source>
</evidence>